<evidence type="ECO:0000256" key="1">
    <source>
        <dbReference type="ARBA" id="ARBA00004141"/>
    </source>
</evidence>
<feature type="domain" description="3-oxo-5-alpha-steroid 4-dehydrogenase C-terminal" evidence="7">
    <location>
        <begin position="96"/>
        <end position="255"/>
    </location>
</feature>
<dbReference type="Pfam" id="PF02544">
    <property type="entry name" value="Steroid_dh"/>
    <property type="match status" value="1"/>
</dbReference>
<dbReference type="InterPro" id="IPR001104">
    <property type="entry name" value="3-oxo-5_a-steroid_4-DH_C"/>
</dbReference>
<dbReference type="Proteomes" id="UP000694865">
    <property type="component" value="Unplaced"/>
</dbReference>
<evidence type="ECO:0000256" key="3">
    <source>
        <dbReference type="ARBA" id="ARBA00022692"/>
    </source>
</evidence>
<comment type="similarity">
    <text evidence="2">Belongs to the steroid 5-alpha reductase family.</text>
</comment>
<keyword evidence="8" id="KW-1185">Reference proteome</keyword>
<evidence type="ECO:0000313" key="8">
    <source>
        <dbReference type="Proteomes" id="UP000694865"/>
    </source>
</evidence>
<dbReference type="PANTHER" id="PTHR10556">
    <property type="entry name" value="3-OXO-5-ALPHA-STEROID 4-DEHYDROGENASE"/>
    <property type="match status" value="1"/>
</dbReference>
<dbReference type="InterPro" id="IPR039357">
    <property type="entry name" value="SRD5A/TECR"/>
</dbReference>
<keyword evidence="4 6" id="KW-1133">Transmembrane helix</keyword>
<evidence type="ECO:0000259" key="7">
    <source>
        <dbReference type="Pfam" id="PF02544"/>
    </source>
</evidence>
<evidence type="ECO:0000256" key="4">
    <source>
        <dbReference type="ARBA" id="ARBA00022989"/>
    </source>
</evidence>
<sequence>MAAKQRSAAGFDPVVGSTLMYTGAVLGYGFGFFISGIHDLEVPFLGMPFIDNYRETYDPINDTGVGFSLFSLFFCGHFAKRILEVLFVHRYNHIMPALELLGGVIYYTVFSIGIAASLRVYISDQNVDFKLLSLGACIFIVGEIGNGVSHYQLRLLRDPRLQRKDDDTNARNRPIPVGWIFEYVSCPHYFFEIVSWLGFFVAVGTIPVLVFLIATTVIVSSKALKYHGEYKEFFNGTMGRKMYPPKRKAIIPFIL</sequence>
<proteinExistence type="inferred from homology"/>
<accession>A0ABM0MTS4</accession>
<gene>
    <name evidence="9" type="primary">LOC102804355</name>
</gene>
<dbReference type="GeneID" id="102804355"/>
<comment type="subcellular location">
    <subcellularLocation>
        <location evidence="1">Membrane</location>
        <topology evidence="1">Multi-pass membrane protein</topology>
    </subcellularLocation>
</comment>
<feature type="transmembrane region" description="Helical" evidence="6">
    <location>
        <begin position="21"/>
        <end position="40"/>
    </location>
</feature>
<dbReference type="PANTHER" id="PTHR10556:SF35">
    <property type="entry name" value="3-OXO-5-ALPHA-STEROID 4-DEHYDROGENASE FAMILY PROTEIN"/>
    <property type="match status" value="1"/>
</dbReference>
<feature type="transmembrane region" description="Helical" evidence="6">
    <location>
        <begin position="100"/>
        <end position="122"/>
    </location>
</feature>
<dbReference type="RefSeq" id="XP_006823415.1">
    <property type="nucleotide sequence ID" value="XM_006823352.1"/>
</dbReference>
<evidence type="ECO:0000256" key="2">
    <source>
        <dbReference type="ARBA" id="ARBA00007742"/>
    </source>
</evidence>
<evidence type="ECO:0000313" key="9">
    <source>
        <dbReference type="RefSeq" id="XP_006823415.1"/>
    </source>
</evidence>
<protein>
    <submittedName>
        <fullName evidence="9">Very-long-chain enoyl-CoA reductase-like</fullName>
    </submittedName>
</protein>
<dbReference type="Gene3D" id="1.20.120.1630">
    <property type="match status" value="1"/>
</dbReference>
<reference evidence="9" key="1">
    <citation type="submission" date="2025-08" db="UniProtKB">
        <authorList>
            <consortium name="RefSeq"/>
        </authorList>
    </citation>
    <scope>IDENTIFICATION</scope>
    <source>
        <tissue evidence="9">Testes</tissue>
    </source>
</reference>
<keyword evidence="5 6" id="KW-0472">Membrane</keyword>
<organism evidence="8 9">
    <name type="scientific">Saccoglossus kowalevskii</name>
    <name type="common">Acorn worm</name>
    <dbReference type="NCBI Taxonomy" id="10224"/>
    <lineage>
        <taxon>Eukaryota</taxon>
        <taxon>Metazoa</taxon>
        <taxon>Hemichordata</taxon>
        <taxon>Enteropneusta</taxon>
        <taxon>Harrimaniidae</taxon>
        <taxon>Saccoglossus</taxon>
    </lineage>
</organism>
<dbReference type="PROSITE" id="PS50244">
    <property type="entry name" value="S5A_REDUCTASE"/>
    <property type="match status" value="1"/>
</dbReference>
<evidence type="ECO:0000256" key="6">
    <source>
        <dbReference type="SAM" id="Phobius"/>
    </source>
</evidence>
<keyword evidence="3 6" id="KW-0812">Transmembrane</keyword>
<name>A0ABM0MTS4_SACKO</name>
<evidence type="ECO:0000256" key="5">
    <source>
        <dbReference type="ARBA" id="ARBA00023136"/>
    </source>
</evidence>
<feature type="transmembrane region" description="Helical" evidence="6">
    <location>
        <begin position="193"/>
        <end position="219"/>
    </location>
</feature>